<dbReference type="HAMAP" id="MF_01411">
    <property type="entry name" value="LPS_assembly_LptD"/>
    <property type="match status" value="1"/>
</dbReference>
<dbReference type="HOGENOM" id="CLU_334875_0_0_0"/>
<dbReference type="GO" id="GO:0015920">
    <property type="term" value="P:lipopolysaccharide transport"/>
    <property type="evidence" value="ECO:0007669"/>
    <property type="project" value="InterPro"/>
</dbReference>
<dbReference type="KEGG" id="acm:AciX9_3669"/>
<keyword evidence="4" id="KW-1185">Reference proteome</keyword>
<reference evidence="4" key="1">
    <citation type="submission" date="2011-01" db="EMBL/GenBank/DDBJ databases">
        <title>Complete sequence of chromosome of Acidobacterium sp. MP5ACTX9.</title>
        <authorList>
            <consortium name="US DOE Joint Genome Institute"/>
            <person name="Lucas S."/>
            <person name="Copeland A."/>
            <person name="Lapidus A."/>
            <person name="Cheng J.-F."/>
            <person name="Goodwin L."/>
            <person name="Pitluck S."/>
            <person name="Teshima H."/>
            <person name="Detter J.C."/>
            <person name="Han C."/>
            <person name="Tapia R."/>
            <person name="Land M."/>
            <person name="Hauser L."/>
            <person name="Kyrpides N."/>
            <person name="Ivanova N."/>
            <person name="Ovchinnikova G."/>
            <person name="Pagani I."/>
            <person name="Rawat S.R."/>
            <person name="Mannisto M."/>
            <person name="Haggblom M.M."/>
            <person name="Woyke T."/>
        </authorList>
    </citation>
    <scope>NUCLEOTIDE SEQUENCE [LARGE SCALE GENOMIC DNA]</scope>
    <source>
        <strain evidence="4">MP5ACTX9</strain>
    </source>
</reference>
<name>E8X5P3_GRATM</name>
<dbReference type="OrthoDB" id="9760225at2"/>
<feature type="region of interest" description="Disordered" evidence="1">
    <location>
        <begin position="592"/>
        <end position="627"/>
    </location>
</feature>
<dbReference type="PANTHER" id="PTHR30189:SF1">
    <property type="entry name" value="LPS-ASSEMBLY PROTEIN LPTD"/>
    <property type="match status" value="1"/>
</dbReference>
<accession>E8X5P3</accession>
<dbReference type="InterPro" id="IPR007543">
    <property type="entry name" value="LptD_C"/>
</dbReference>
<dbReference type="STRING" id="1198114.AciX9_3669"/>
<sequence length="852" mass="93512">MAFALSGMHLHAQQMTTQAPPPPDQITAQTTGLPNTPSEVRYPLAYIVPAADGGSDVTWDAGTQSEHNGVYSLDNDVVITMKDRIIRADHIDFDKKTGDVIASGHLVITGGENQERISAAHGVYNLKNQTGRFYDVSGSVAMKPPAVRAPTLIPSDPTYSTASRVIYTSGNPFLFSGRMVVKTGPANYDIYDGTVTSCQLPKPDWLLSSTHFSMDGDKAKATGSTFHLLGLPVLYLPYVTHPVDSNQRQSGFLIPTIGQSSTKGFIIGEQIYVVINRSSDLTVGADYYSSRGYAQMATFRYRGQGQDFVNVHYTGLLDKLVGAANQGGEDFVLAGRHDFTKYTRTAGNIEYLSSYIYREAFTDNFNQAVTSDVVSTAYLTHDHDGFELAALADRYQGIKLIAQGTTPQQQVRLFHVPTFSFSATDHHLGTSSLEYTFDASASGLKRTQPNFATGGVVERFDFHPQVAVPFSIGQWRIRPAVGTRETLYSRSRVTPYTPGGTPVEDLGGLTRVTLEGELDIRPPVIERTFTPTAFKKFLGSQIRHTIEPEFAYRYTGGVDNFLKVLRFDETDVVSDRNEAEYGVTQRLFRKAAPHKDGTPCHTNELPQGPGLEPEAASEPVPEDQANKGCGNEELISWRLTQKYFFDPTFGHAVLNGRRNIFDSTLDLSGVAFLTEPRSISPLISRLRVRTTAKTDVEWDFDYDTGAKKFTSNNVFLDVHQGNAFGALSYARLDAPGRFYTSNVSSTVSSFNQMRVLLGYGQPTRPGLAIAGNAGFDLCPAVTSPTTATPSASCATLQYAAIQTSYNWNCCGLAVEYRKYELGAVRNEGVYRFNFTLANIGAAGNLRRAERLF</sequence>
<gene>
    <name evidence="3" type="ordered locus">AciX9_3669</name>
</gene>
<evidence type="ECO:0000313" key="3">
    <source>
        <dbReference type="EMBL" id="ADW70670.1"/>
    </source>
</evidence>
<dbReference type="GO" id="GO:0009279">
    <property type="term" value="C:cell outer membrane"/>
    <property type="evidence" value="ECO:0007669"/>
    <property type="project" value="InterPro"/>
</dbReference>
<feature type="domain" description="LptD C-terminal" evidence="2">
    <location>
        <begin position="334"/>
        <end position="737"/>
    </location>
</feature>
<dbReference type="InterPro" id="IPR020889">
    <property type="entry name" value="LipoPS_assembly_LptD"/>
</dbReference>
<dbReference type="AlphaFoldDB" id="E8X5P3"/>
<dbReference type="PaxDb" id="1198114-AciX9_3669"/>
<dbReference type="EMBL" id="CP002480">
    <property type="protein sequence ID" value="ADW70670.1"/>
    <property type="molecule type" value="Genomic_DNA"/>
</dbReference>
<dbReference type="eggNOG" id="COG1452">
    <property type="taxonomic scope" value="Bacteria"/>
</dbReference>
<dbReference type="PANTHER" id="PTHR30189">
    <property type="entry name" value="LPS-ASSEMBLY PROTEIN"/>
    <property type="match status" value="1"/>
</dbReference>
<evidence type="ECO:0000256" key="1">
    <source>
        <dbReference type="SAM" id="MobiDB-lite"/>
    </source>
</evidence>
<dbReference type="GO" id="GO:1990351">
    <property type="term" value="C:transporter complex"/>
    <property type="evidence" value="ECO:0007669"/>
    <property type="project" value="TreeGrafter"/>
</dbReference>
<dbReference type="Proteomes" id="UP000000343">
    <property type="component" value="Chromosome"/>
</dbReference>
<dbReference type="Pfam" id="PF04453">
    <property type="entry name" value="LptD"/>
    <property type="match status" value="1"/>
</dbReference>
<organism evidence="4">
    <name type="scientific">Granulicella tundricola (strain ATCC BAA-1859 / DSM 23138 / MP5ACTX9)</name>
    <dbReference type="NCBI Taxonomy" id="1198114"/>
    <lineage>
        <taxon>Bacteria</taxon>
        <taxon>Pseudomonadati</taxon>
        <taxon>Acidobacteriota</taxon>
        <taxon>Terriglobia</taxon>
        <taxon>Terriglobales</taxon>
        <taxon>Acidobacteriaceae</taxon>
        <taxon>Granulicella</taxon>
    </lineage>
</organism>
<proteinExistence type="inferred from homology"/>
<dbReference type="GO" id="GO:0043165">
    <property type="term" value="P:Gram-negative-bacterium-type cell outer membrane assembly"/>
    <property type="evidence" value="ECO:0007669"/>
    <property type="project" value="InterPro"/>
</dbReference>
<evidence type="ECO:0000313" key="4">
    <source>
        <dbReference type="Proteomes" id="UP000000343"/>
    </source>
</evidence>
<protein>
    <submittedName>
        <fullName evidence="3">Organic solvent tolerance protein</fullName>
    </submittedName>
</protein>
<evidence type="ECO:0000259" key="2">
    <source>
        <dbReference type="Pfam" id="PF04453"/>
    </source>
</evidence>
<dbReference type="RefSeq" id="WP_013581979.1">
    <property type="nucleotide sequence ID" value="NC_015064.1"/>
</dbReference>
<dbReference type="InterPro" id="IPR050218">
    <property type="entry name" value="LptD"/>
</dbReference>